<keyword evidence="2" id="KW-1185">Reference proteome</keyword>
<proteinExistence type="predicted"/>
<sequence length="8" mass="811">MAATVCLC</sequence>
<reference evidence="1 2" key="1">
    <citation type="submission" date="2019-05" db="EMBL/GenBank/DDBJ databases">
        <title>Another draft genome of Portunus trituberculatus and its Hox gene families provides insights of decapod evolution.</title>
        <authorList>
            <person name="Jeong J.-H."/>
            <person name="Song I."/>
            <person name="Kim S."/>
            <person name="Choi T."/>
            <person name="Kim D."/>
            <person name="Ryu S."/>
            <person name="Kim W."/>
        </authorList>
    </citation>
    <scope>NUCLEOTIDE SEQUENCE [LARGE SCALE GENOMIC DNA]</scope>
    <source>
        <tissue evidence="1">Muscle</tissue>
    </source>
</reference>
<gene>
    <name evidence="1" type="ORF">E2C01_097249</name>
</gene>
<organism evidence="1 2">
    <name type="scientific">Portunus trituberculatus</name>
    <name type="common">Swimming crab</name>
    <name type="synonym">Neptunus trituberculatus</name>
    <dbReference type="NCBI Taxonomy" id="210409"/>
    <lineage>
        <taxon>Eukaryota</taxon>
        <taxon>Metazoa</taxon>
        <taxon>Ecdysozoa</taxon>
        <taxon>Arthropoda</taxon>
        <taxon>Crustacea</taxon>
        <taxon>Multicrustacea</taxon>
        <taxon>Malacostraca</taxon>
        <taxon>Eumalacostraca</taxon>
        <taxon>Eucarida</taxon>
        <taxon>Decapoda</taxon>
        <taxon>Pleocyemata</taxon>
        <taxon>Brachyura</taxon>
        <taxon>Eubrachyura</taxon>
        <taxon>Portunoidea</taxon>
        <taxon>Portunidae</taxon>
        <taxon>Portuninae</taxon>
        <taxon>Portunus</taxon>
    </lineage>
</organism>
<protein>
    <submittedName>
        <fullName evidence="1">Uncharacterized protein</fullName>
    </submittedName>
</protein>
<name>A0A5B7K9G6_PORTR</name>
<dbReference type="Proteomes" id="UP000324222">
    <property type="component" value="Unassembled WGS sequence"/>
</dbReference>
<evidence type="ECO:0000313" key="2">
    <source>
        <dbReference type="Proteomes" id="UP000324222"/>
    </source>
</evidence>
<accession>A0A5B7K9G6</accession>
<evidence type="ECO:0000313" key="1">
    <source>
        <dbReference type="EMBL" id="MPD01709.1"/>
    </source>
</evidence>
<dbReference type="EMBL" id="VSRR010128253">
    <property type="protein sequence ID" value="MPD01709.1"/>
    <property type="molecule type" value="Genomic_DNA"/>
</dbReference>
<comment type="caution">
    <text evidence="1">The sequence shown here is derived from an EMBL/GenBank/DDBJ whole genome shotgun (WGS) entry which is preliminary data.</text>
</comment>